<dbReference type="PANTHER" id="PTHR14614">
    <property type="entry name" value="HEPATOCELLULAR CARCINOMA-ASSOCIATED ANTIGEN"/>
    <property type="match status" value="1"/>
</dbReference>
<sequence length="331" mass="36342">MPSYSLEEAISTIRDQYFALVPARLLRLPPPPTLASSAGQAHLARLLLDERRFPQPEDGYRRLFWRSMLRELESGLRDLEGEADDLDLEIDERFYELLAGLMIADIPLGSMAEAAALQLGHHILRNRAQLDITTLMGTISSSGRSRGRILELGAGTGFLSCLLVQQGHEVTATDLGEVLGGGVPPLDRLRHNVALNKLDGQIRVESLDWMDAARGLSERPDIWDSILTNPPDTIIAADVIYDPDLIPPLVCTLSTLLSSPTTSTIPRQAIIAATVRNAQTLSLFTQCCSESGLEVVDIELPPLDPEQPTFWDSGLDVSVPVRIMRIVHRGT</sequence>
<gene>
    <name evidence="1" type="ORF">MKK02DRAFT_39839</name>
</gene>
<dbReference type="GeneID" id="77730010"/>
<comment type="caution">
    <text evidence="1">The sequence shown here is derived from an EMBL/GenBank/DDBJ whole genome shotgun (WGS) entry which is preliminary data.</text>
</comment>
<evidence type="ECO:0000313" key="1">
    <source>
        <dbReference type="EMBL" id="KAI9639531.1"/>
    </source>
</evidence>
<proteinExistence type="predicted"/>
<protein>
    <submittedName>
        <fullName evidence="1">Uncharacterized protein</fullName>
    </submittedName>
</protein>
<name>A0AA38HFS2_9TREE</name>
<dbReference type="PANTHER" id="PTHR14614:SF130">
    <property type="entry name" value="PROTEIN-LYSINE N-METHYLTRANSFERASE EEF2KMT"/>
    <property type="match status" value="1"/>
</dbReference>
<evidence type="ECO:0000313" key="2">
    <source>
        <dbReference type="Proteomes" id="UP001164286"/>
    </source>
</evidence>
<dbReference type="SUPFAM" id="SSF53335">
    <property type="entry name" value="S-adenosyl-L-methionine-dependent methyltransferases"/>
    <property type="match status" value="1"/>
</dbReference>
<dbReference type="Pfam" id="PF10294">
    <property type="entry name" value="Methyltransf_16"/>
    <property type="match status" value="1"/>
</dbReference>
<dbReference type="InterPro" id="IPR029063">
    <property type="entry name" value="SAM-dependent_MTases_sf"/>
</dbReference>
<accession>A0AA38HFS2</accession>
<dbReference type="Proteomes" id="UP001164286">
    <property type="component" value="Unassembled WGS sequence"/>
</dbReference>
<dbReference type="AlphaFoldDB" id="A0AA38HFS2"/>
<dbReference type="Gene3D" id="3.40.50.150">
    <property type="entry name" value="Vaccinia Virus protein VP39"/>
    <property type="match status" value="1"/>
</dbReference>
<keyword evidence="2" id="KW-1185">Reference proteome</keyword>
<dbReference type="InterPro" id="IPR019410">
    <property type="entry name" value="Methyltransf_16"/>
</dbReference>
<organism evidence="1 2">
    <name type="scientific">Dioszegia hungarica</name>
    <dbReference type="NCBI Taxonomy" id="4972"/>
    <lineage>
        <taxon>Eukaryota</taxon>
        <taxon>Fungi</taxon>
        <taxon>Dikarya</taxon>
        <taxon>Basidiomycota</taxon>
        <taxon>Agaricomycotina</taxon>
        <taxon>Tremellomycetes</taxon>
        <taxon>Tremellales</taxon>
        <taxon>Bulleribasidiaceae</taxon>
        <taxon>Dioszegia</taxon>
    </lineage>
</organism>
<dbReference type="GO" id="GO:0008757">
    <property type="term" value="F:S-adenosylmethionine-dependent methyltransferase activity"/>
    <property type="evidence" value="ECO:0007669"/>
    <property type="project" value="UniProtKB-ARBA"/>
</dbReference>
<dbReference type="EMBL" id="JAKWFO010000001">
    <property type="protein sequence ID" value="KAI9639531.1"/>
    <property type="molecule type" value="Genomic_DNA"/>
</dbReference>
<reference evidence="1" key="1">
    <citation type="journal article" date="2022" name="G3 (Bethesda)">
        <title>High quality genome of the basidiomycete yeast Dioszegia hungarica PDD-24b-2 isolated from cloud water.</title>
        <authorList>
            <person name="Jarrige D."/>
            <person name="Haridas S."/>
            <person name="Bleykasten-Grosshans C."/>
            <person name="Joly M."/>
            <person name="Nadalig T."/>
            <person name="Sancelme M."/>
            <person name="Vuilleumier S."/>
            <person name="Grigoriev I.V."/>
            <person name="Amato P."/>
            <person name="Bringel F."/>
        </authorList>
    </citation>
    <scope>NUCLEOTIDE SEQUENCE</scope>
    <source>
        <strain evidence="1">PDD-24b-2</strain>
    </source>
</reference>
<dbReference type="RefSeq" id="XP_052949308.1">
    <property type="nucleotide sequence ID" value="XM_053090805.1"/>
</dbReference>
<dbReference type="GO" id="GO:0005737">
    <property type="term" value="C:cytoplasm"/>
    <property type="evidence" value="ECO:0007669"/>
    <property type="project" value="TreeGrafter"/>
</dbReference>
<dbReference type="CDD" id="cd02440">
    <property type="entry name" value="AdoMet_MTases"/>
    <property type="match status" value="1"/>
</dbReference>